<dbReference type="RefSeq" id="XP_040671333.1">
    <property type="nucleotide sequence ID" value="XM_040817936.1"/>
</dbReference>
<dbReference type="Proteomes" id="UP000184073">
    <property type="component" value="Unassembled WGS sequence"/>
</dbReference>
<dbReference type="OrthoDB" id="5350472at2759"/>
<keyword evidence="3" id="KW-1185">Reference proteome</keyword>
<proteinExistence type="predicted"/>
<dbReference type="GeneID" id="63733447"/>
<protein>
    <submittedName>
        <fullName evidence="2">Uncharacterized protein</fullName>
    </submittedName>
</protein>
<evidence type="ECO:0000256" key="1">
    <source>
        <dbReference type="SAM" id="MobiDB-lite"/>
    </source>
</evidence>
<sequence length="325" mass="36552">MDILNLAAGAKPSLRLGGYTLNVEEAWNFRTTQIFDELDRAISPGNDDLRKMLDLIKGLCPLDGTIYADKQLRPSQAIARTVVPNYQKGESQFNIEKHDFNNDGIPYWGLCDVLGRLMSLLADVPKHATRDNFYVHMTALYGRWCYNLIQNSKKVLPFMFCSVWVTDGVGGAVKLFLGASMGRSTNSAKAKSPWTLQIQRVRFELLDVEHMELSGYDLYMSPAGELAEEDESIKLGNCAETYPFAYLDSDKTDPWENAHGLALNKRAITLHDNYNVNDIISHIRGPCPNCQWYIESRGGRSGNFERKNEVKGEGKKEGQHYEAGA</sequence>
<dbReference type="AlphaFoldDB" id="A0A1L9PVM9"/>
<gene>
    <name evidence="2" type="ORF">ASPVEDRAFT_86915</name>
</gene>
<dbReference type="EMBL" id="KV878133">
    <property type="protein sequence ID" value="OJJ05571.1"/>
    <property type="molecule type" value="Genomic_DNA"/>
</dbReference>
<organism evidence="2 3">
    <name type="scientific">Aspergillus versicolor CBS 583.65</name>
    <dbReference type="NCBI Taxonomy" id="1036611"/>
    <lineage>
        <taxon>Eukaryota</taxon>
        <taxon>Fungi</taxon>
        <taxon>Dikarya</taxon>
        <taxon>Ascomycota</taxon>
        <taxon>Pezizomycotina</taxon>
        <taxon>Eurotiomycetes</taxon>
        <taxon>Eurotiomycetidae</taxon>
        <taxon>Eurotiales</taxon>
        <taxon>Aspergillaceae</taxon>
        <taxon>Aspergillus</taxon>
        <taxon>Aspergillus subgen. Nidulantes</taxon>
    </lineage>
</organism>
<feature type="region of interest" description="Disordered" evidence="1">
    <location>
        <begin position="303"/>
        <end position="325"/>
    </location>
</feature>
<dbReference type="VEuPathDB" id="FungiDB:ASPVEDRAFT_86915"/>
<evidence type="ECO:0000313" key="2">
    <source>
        <dbReference type="EMBL" id="OJJ05571.1"/>
    </source>
</evidence>
<reference evidence="3" key="1">
    <citation type="journal article" date="2017" name="Genome Biol.">
        <title>Comparative genomics reveals high biological diversity and specific adaptations in the industrially and medically important fungal genus Aspergillus.</title>
        <authorList>
            <person name="de Vries R.P."/>
            <person name="Riley R."/>
            <person name="Wiebenga A."/>
            <person name="Aguilar-Osorio G."/>
            <person name="Amillis S."/>
            <person name="Uchima C.A."/>
            <person name="Anderluh G."/>
            <person name="Asadollahi M."/>
            <person name="Askin M."/>
            <person name="Barry K."/>
            <person name="Battaglia E."/>
            <person name="Bayram O."/>
            <person name="Benocci T."/>
            <person name="Braus-Stromeyer S.A."/>
            <person name="Caldana C."/>
            <person name="Canovas D."/>
            <person name="Cerqueira G.C."/>
            <person name="Chen F."/>
            <person name="Chen W."/>
            <person name="Choi C."/>
            <person name="Clum A."/>
            <person name="Dos Santos R.A."/>
            <person name="Damasio A.R."/>
            <person name="Diallinas G."/>
            <person name="Emri T."/>
            <person name="Fekete E."/>
            <person name="Flipphi M."/>
            <person name="Freyberg S."/>
            <person name="Gallo A."/>
            <person name="Gournas C."/>
            <person name="Habgood R."/>
            <person name="Hainaut M."/>
            <person name="Harispe M.L."/>
            <person name="Henrissat B."/>
            <person name="Hilden K.S."/>
            <person name="Hope R."/>
            <person name="Hossain A."/>
            <person name="Karabika E."/>
            <person name="Karaffa L."/>
            <person name="Karanyi Z."/>
            <person name="Krasevec N."/>
            <person name="Kuo A."/>
            <person name="Kusch H."/>
            <person name="LaButti K."/>
            <person name="Lagendijk E.L."/>
            <person name="Lapidus A."/>
            <person name="Levasseur A."/>
            <person name="Lindquist E."/>
            <person name="Lipzen A."/>
            <person name="Logrieco A.F."/>
            <person name="MacCabe A."/>
            <person name="Maekelae M.R."/>
            <person name="Malavazi I."/>
            <person name="Melin P."/>
            <person name="Meyer V."/>
            <person name="Mielnichuk N."/>
            <person name="Miskei M."/>
            <person name="Molnar A.P."/>
            <person name="Mule G."/>
            <person name="Ngan C.Y."/>
            <person name="Orejas M."/>
            <person name="Orosz E."/>
            <person name="Ouedraogo J.P."/>
            <person name="Overkamp K.M."/>
            <person name="Park H.-S."/>
            <person name="Perrone G."/>
            <person name="Piumi F."/>
            <person name="Punt P.J."/>
            <person name="Ram A.F."/>
            <person name="Ramon A."/>
            <person name="Rauscher S."/>
            <person name="Record E."/>
            <person name="Riano-Pachon D.M."/>
            <person name="Robert V."/>
            <person name="Roehrig J."/>
            <person name="Ruller R."/>
            <person name="Salamov A."/>
            <person name="Salih N.S."/>
            <person name="Samson R.A."/>
            <person name="Sandor E."/>
            <person name="Sanguinetti M."/>
            <person name="Schuetze T."/>
            <person name="Sepcic K."/>
            <person name="Shelest E."/>
            <person name="Sherlock G."/>
            <person name="Sophianopoulou V."/>
            <person name="Squina F.M."/>
            <person name="Sun H."/>
            <person name="Susca A."/>
            <person name="Todd R.B."/>
            <person name="Tsang A."/>
            <person name="Unkles S.E."/>
            <person name="van de Wiele N."/>
            <person name="van Rossen-Uffink D."/>
            <person name="Oliveira J.V."/>
            <person name="Vesth T.C."/>
            <person name="Visser J."/>
            <person name="Yu J.-H."/>
            <person name="Zhou M."/>
            <person name="Andersen M.R."/>
            <person name="Archer D.B."/>
            <person name="Baker S.E."/>
            <person name="Benoit I."/>
            <person name="Brakhage A.A."/>
            <person name="Braus G.H."/>
            <person name="Fischer R."/>
            <person name="Frisvad J.C."/>
            <person name="Goldman G.H."/>
            <person name="Houbraken J."/>
            <person name="Oakley B."/>
            <person name="Pocsi I."/>
            <person name="Scazzocchio C."/>
            <person name="Seiboth B."/>
            <person name="vanKuyk P.A."/>
            <person name="Wortman J."/>
            <person name="Dyer P.S."/>
            <person name="Grigoriev I.V."/>
        </authorList>
    </citation>
    <scope>NUCLEOTIDE SEQUENCE [LARGE SCALE GENOMIC DNA]</scope>
    <source>
        <strain evidence="3">CBS 583.65</strain>
    </source>
</reference>
<accession>A0A1L9PVM9</accession>
<evidence type="ECO:0000313" key="3">
    <source>
        <dbReference type="Proteomes" id="UP000184073"/>
    </source>
</evidence>
<name>A0A1L9PVM9_ASPVE</name>